<feature type="coiled-coil region" evidence="1">
    <location>
        <begin position="230"/>
        <end position="260"/>
    </location>
</feature>
<dbReference type="Ensembl" id="ENSVKKT00000020423.1">
    <property type="protein sequence ID" value="ENSVKKP00000019935.1"/>
    <property type="gene ID" value="ENSVKKG00000013481.1"/>
</dbReference>
<feature type="region of interest" description="Disordered" evidence="2">
    <location>
        <begin position="1"/>
        <end position="32"/>
    </location>
</feature>
<name>A0A8D2Q5B3_VARKO</name>
<dbReference type="Proteomes" id="UP000694545">
    <property type="component" value="Unplaced"/>
</dbReference>
<feature type="compositionally biased region" description="Basic residues" evidence="2">
    <location>
        <begin position="1"/>
        <end position="10"/>
    </location>
</feature>
<dbReference type="OMA" id="KKCESVQ"/>
<dbReference type="AlphaFoldDB" id="A0A8D2Q5B3"/>
<dbReference type="PANTHER" id="PTHR21734">
    <property type="entry name" value="INHIBITOR OF NUCLEAR FACTOR KAPPA-B KINASE-INTERACTING PROTEIN"/>
    <property type="match status" value="1"/>
</dbReference>
<gene>
    <name evidence="4" type="primary">IKBIP</name>
</gene>
<evidence type="ECO:0000313" key="5">
    <source>
        <dbReference type="Proteomes" id="UP000694545"/>
    </source>
</evidence>
<evidence type="ECO:0000313" key="4">
    <source>
        <dbReference type="Ensembl" id="ENSVKKP00000019935.1"/>
    </source>
</evidence>
<keyword evidence="5" id="KW-1185">Reference proteome</keyword>
<evidence type="ECO:0000256" key="2">
    <source>
        <dbReference type="SAM" id="MobiDB-lite"/>
    </source>
</evidence>
<feature type="coiled-coil region" evidence="1">
    <location>
        <begin position="63"/>
        <end position="140"/>
    </location>
</feature>
<protein>
    <submittedName>
        <fullName evidence="4">IKBKB interacting protein</fullName>
    </submittedName>
</protein>
<proteinExistence type="predicted"/>
<dbReference type="InterPro" id="IPR024152">
    <property type="entry name" value="Inh_kappa-B_kinase-int"/>
</dbReference>
<reference evidence="4" key="2">
    <citation type="submission" date="2025-09" db="UniProtKB">
        <authorList>
            <consortium name="Ensembl"/>
        </authorList>
    </citation>
    <scope>IDENTIFICATION</scope>
</reference>
<organism evidence="4 5">
    <name type="scientific">Varanus komodoensis</name>
    <name type="common">Komodo dragon</name>
    <dbReference type="NCBI Taxonomy" id="61221"/>
    <lineage>
        <taxon>Eukaryota</taxon>
        <taxon>Metazoa</taxon>
        <taxon>Chordata</taxon>
        <taxon>Craniata</taxon>
        <taxon>Vertebrata</taxon>
        <taxon>Euteleostomi</taxon>
        <taxon>Lepidosauria</taxon>
        <taxon>Squamata</taxon>
        <taxon>Bifurcata</taxon>
        <taxon>Unidentata</taxon>
        <taxon>Episquamata</taxon>
        <taxon>Toxicofera</taxon>
        <taxon>Anguimorpha</taxon>
        <taxon>Paleoanguimorpha</taxon>
        <taxon>Varanoidea</taxon>
        <taxon>Varanidae</taxon>
        <taxon>Varanus</taxon>
    </lineage>
</organism>
<feature type="transmembrane region" description="Helical" evidence="3">
    <location>
        <begin position="39"/>
        <end position="57"/>
    </location>
</feature>
<keyword evidence="3" id="KW-0812">Transmembrane</keyword>
<evidence type="ECO:0000256" key="3">
    <source>
        <dbReference type="SAM" id="Phobius"/>
    </source>
</evidence>
<keyword evidence="3" id="KW-1133">Transmembrane helix</keyword>
<evidence type="ECO:0000256" key="1">
    <source>
        <dbReference type="SAM" id="Coils"/>
    </source>
</evidence>
<dbReference type="CTD" id="121457"/>
<sequence>MSEVKRRRKATLSAKPDEDQHNKQSSLESKKNVWMDPRTASSLLSLVACVGLTWFLFQQSVQLAALEKKYRLLKQDAVKSQDREDKINIMSEKCKKTLSLMEQLDIHHLIAQMKHLQKEVNTMQIQSNRLIQEEEELQQNLTSLFHSVIKYEESTASVTKDFSIKIATVKTDIRRISGLEADVTLLVENLDILEDKVGKAEKAAIQNIGDLLTSSIDRTMELRSTASENARQIERIKAKSSELNEDLNKQTNKLLDLESDRAKVLTTVAFANDLKPKVHNLKKDFAHLEPMLDELTLRIGRLFQDLFERQKEIAFMNKKLSNLTSVHSEVKAMNDEITSISDMN</sequence>
<accession>A0A8D2Q5B3</accession>
<reference evidence="4" key="1">
    <citation type="submission" date="2025-08" db="UniProtKB">
        <authorList>
            <consortium name="Ensembl"/>
        </authorList>
    </citation>
    <scope>IDENTIFICATION</scope>
</reference>
<feature type="compositionally biased region" description="Basic and acidic residues" evidence="2">
    <location>
        <begin position="15"/>
        <end position="32"/>
    </location>
</feature>
<dbReference type="PANTHER" id="PTHR21734:SF10">
    <property type="entry name" value="INHIBITOR OF NUCLEAR FACTOR KAPPA-B KINASE-INTERACTING PROTEIN"/>
    <property type="match status" value="1"/>
</dbReference>
<keyword evidence="3" id="KW-0472">Membrane</keyword>
<keyword evidence="1" id="KW-0175">Coiled coil</keyword>